<dbReference type="SUPFAM" id="SSF101790">
    <property type="entry name" value="Aminomethyltransferase beta-barrel domain"/>
    <property type="match status" value="1"/>
</dbReference>
<dbReference type="Pfam" id="PF01571">
    <property type="entry name" value="GCV_T"/>
    <property type="match status" value="1"/>
</dbReference>
<dbReference type="Gene3D" id="3.30.70.1400">
    <property type="entry name" value="Aminomethyltransferase beta-barrel domains"/>
    <property type="match status" value="1"/>
</dbReference>
<dbReference type="Proteomes" id="UP000247780">
    <property type="component" value="Unassembled WGS sequence"/>
</dbReference>
<reference evidence="2 3" key="1">
    <citation type="submission" date="2018-04" db="EMBL/GenBank/DDBJ databases">
        <title>Active sludge and wastewater microbial communities from Klosterneuburg, Austria.</title>
        <authorList>
            <person name="Wagner M."/>
        </authorList>
    </citation>
    <scope>NUCLEOTIDE SEQUENCE [LARGE SCALE GENOMIC DNA]</scope>
    <source>
        <strain evidence="2 3">Nm 57</strain>
    </source>
</reference>
<dbReference type="NCBIfam" id="TIGR03317">
    <property type="entry name" value="ygfZ_signature"/>
    <property type="match status" value="1"/>
</dbReference>
<organism evidence="2 3">
    <name type="scientific">Nitrosomonas eutropha</name>
    <dbReference type="NCBI Taxonomy" id="916"/>
    <lineage>
        <taxon>Bacteria</taxon>
        <taxon>Pseudomonadati</taxon>
        <taxon>Pseudomonadota</taxon>
        <taxon>Betaproteobacteria</taxon>
        <taxon>Nitrosomonadales</taxon>
        <taxon>Nitrosomonadaceae</taxon>
        <taxon>Nitrosomonas</taxon>
    </lineage>
</organism>
<gene>
    <name evidence="2" type="ORF">C8R14_1345</name>
</gene>
<dbReference type="InterPro" id="IPR017703">
    <property type="entry name" value="YgfZ/GCV_T_CS"/>
</dbReference>
<accession>A0ABX5M505</accession>
<dbReference type="InterPro" id="IPR029043">
    <property type="entry name" value="GcvT/YgfZ_C"/>
</dbReference>
<evidence type="ECO:0000313" key="2">
    <source>
        <dbReference type="EMBL" id="PXV76102.1"/>
    </source>
</evidence>
<name>A0ABX5M505_9PROT</name>
<sequence>MNPDWFTFLTSRNAHIEQNRVLHFGQPDVELAQVESASVLIDLSHLGLIRFSGEETQKFLQGQLSCDVHTTDSGKATYGGYCTPKGRLLSSFLLWQNISDYSYLMQLPAELTETIAKRLKMFVLRAKVIIQDHTEDCIRIGVAGKNAHTLLQNTLAGTVLPTQPLAITAIPDGQVICHSENRFEILISPAHALSLWERLSSQARCAGAAAWDWLEIQEGVPAIFKATQEQFIPQMINLDAIGGVNFKKGCYPGQEIVARTQYLGKVKRRMYRAHLDSDSPLEITAGDNLFSADTGGQACGMIVNAAPAPAPAKGVDVLAVIQVSSIEANPIHCKTPDGPQLTIQSLPYSIPDQHSH</sequence>
<dbReference type="Gene3D" id="3.30.70.1630">
    <property type="match status" value="1"/>
</dbReference>
<evidence type="ECO:0000259" key="1">
    <source>
        <dbReference type="Pfam" id="PF01571"/>
    </source>
</evidence>
<proteinExistence type="predicted"/>
<dbReference type="SUPFAM" id="SSF103025">
    <property type="entry name" value="Folate-binding domain"/>
    <property type="match status" value="1"/>
</dbReference>
<evidence type="ECO:0000313" key="3">
    <source>
        <dbReference type="Proteomes" id="UP000247780"/>
    </source>
</evidence>
<dbReference type="InterPro" id="IPR045179">
    <property type="entry name" value="YgfZ/GcvT"/>
</dbReference>
<protein>
    <recommendedName>
        <fullName evidence="1">GCVT N-terminal domain-containing protein</fullName>
    </recommendedName>
</protein>
<dbReference type="Gene3D" id="2.40.30.160">
    <property type="match status" value="1"/>
</dbReference>
<dbReference type="InterPro" id="IPR006222">
    <property type="entry name" value="GCVT_N"/>
</dbReference>
<comment type="caution">
    <text evidence="2">The sequence shown here is derived from an EMBL/GenBank/DDBJ whole genome shotgun (WGS) entry which is preliminary data.</text>
</comment>
<dbReference type="PANTHER" id="PTHR22602">
    <property type="entry name" value="TRANSFERASE CAF17, MITOCHONDRIAL-RELATED"/>
    <property type="match status" value="1"/>
</dbReference>
<keyword evidence="3" id="KW-1185">Reference proteome</keyword>
<feature type="domain" description="GCVT N-terminal" evidence="1">
    <location>
        <begin position="28"/>
        <end position="240"/>
    </location>
</feature>
<dbReference type="EMBL" id="QICQ01000034">
    <property type="protein sequence ID" value="PXV76102.1"/>
    <property type="molecule type" value="Genomic_DNA"/>
</dbReference>
<dbReference type="PANTHER" id="PTHR22602:SF0">
    <property type="entry name" value="TRANSFERASE CAF17, MITOCHONDRIAL-RELATED"/>
    <property type="match status" value="1"/>
</dbReference>
<dbReference type="PIRSF" id="PIRSF006487">
    <property type="entry name" value="GcvT"/>
    <property type="match status" value="1"/>
</dbReference>